<dbReference type="InterPro" id="IPR012223">
    <property type="entry name" value="TEII"/>
</dbReference>
<feature type="domain" description="Thioesterase" evidence="2">
    <location>
        <begin position="21"/>
        <end position="244"/>
    </location>
</feature>
<dbReference type="KEGG" id="ckl:CKL_1503"/>
<dbReference type="STRING" id="431943.CKL_1503"/>
<dbReference type="PANTHER" id="PTHR11487:SF0">
    <property type="entry name" value="S-ACYL FATTY ACID SYNTHASE THIOESTERASE, MEDIUM CHAIN"/>
    <property type="match status" value="1"/>
</dbReference>
<dbReference type="PANTHER" id="PTHR11487">
    <property type="entry name" value="THIOESTERASE"/>
    <property type="match status" value="1"/>
</dbReference>
<dbReference type="RefSeq" id="WP_012101895.1">
    <property type="nucleotide sequence ID" value="NC_009706.1"/>
</dbReference>
<organism evidence="3 4">
    <name type="scientific">Clostridium kluyveri (strain ATCC 8527 / DSM 555 / NBRC 12016 / NCIMB 10680 / K1)</name>
    <dbReference type="NCBI Taxonomy" id="431943"/>
    <lineage>
        <taxon>Bacteria</taxon>
        <taxon>Bacillati</taxon>
        <taxon>Bacillota</taxon>
        <taxon>Clostridia</taxon>
        <taxon>Eubacteriales</taxon>
        <taxon>Clostridiaceae</taxon>
        <taxon>Clostridium</taxon>
    </lineage>
</organism>
<reference evidence="3 4" key="1">
    <citation type="journal article" date="2008" name="Proc. Natl. Acad. Sci. U.S.A.">
        <title>The genome of Clostridium kluyveri, a strict anaerobe with unique metabolic features.</title>
        <authorList>
            <person name="Seedorf H."/>
            <person name="Fricke W.F."/>
            <person name="Veith B."/>
            <person name="Brueggemann H."/>
            <person name="Liesegang H."/>
            <person name="Strittmatter A."/>
            <person name="Miethke M."/>
            <person name="Buckel W."/>
            <person name="Hinderberger J."/>
            <person name="Li F."/>
            <person name="Hagemeier C."/>
            <person name="Thauer R.K."/>
            <person name="Gottschalk G."/>
        </authorList>
    </citation>
    <scope>NUCLEOTIDE SEQUENCE [LARGE SCALE GENOMIC DNA]</scope>
    <source>
        <strain evidence="4">ATCC 8527 / DSM 555 / NCIMB 10680</strain>
    </source>
</reference>
<evidence type="ECO:0000313" key="4">
    <source>
        <dbReference type="Proteomes" id="UP000002411"/>
    </source>
</evidence>
<evidence type="ECO:0000313" key="3">
    <source>
        <dbReference type="EMBL" id="EDK33545.1"/>
    </source>
</evidence>
<name>A5N8B4_CLOK5</name>
<dbReference type="EMBL" id="CP000673">
    <property type="protein sequence ID" value="EDK33545.1"/>
    <property type="molecule type" value="Genomic_DNA"/>
</dbReference>
<dbReference type="MEROPS" id="S33.010"/>
<dbReference type="eggNOG" id="COG3208">
    <property type="taxonomic scope" value="Bacteria"/>
</dbReference>
<accession>A5N8B4</accession>
<dbReference type="GO" id="GO:0008610">
    <property type="term" value="P:lipid biosynthetic process"/>
    <property type="evidence" value="ECO:0007669"/>
    <property type="project" value="TreeGrafter"/>
</dbReference>
<dbReference type="InterPro" id="IPR001031">
    <property type="entry name" value="Thioesterase"/>
</dbReference>
<proteinExistence type="inferred from homology"/>
<sequence length="253" mass="29514">MFEWFISNEDKTGERNEDSYIFMFPYAGGGASVFKKWQVYFKGFEVFAAQYPGRENRINEKPIDKFDEILSNLYDSISKFIFTGSRYYLFGHSLGTKIVYELVLKIKENKLRMPEGIIVSAGKAPCFKEENPIYYLEDDEFIKGINRFSGTPSEIIENNDIMKIFLPMLRADFILDETYVNPNITKIDVPILGLMGTEDKELTIDELLKWKEYTSQDFSYKYIEGGHMFINTNTEKVASEIKKFIYKCNDKSI</sequence>
<evidence type="ECO:0000256" key="1">
    <source>
        <dbReference type="ARBA" id="ARBA00007169"/>
    </source>
</evidence>
<comment type="similarity">
    <text evidence="1">Belongs to the thioesterase family.</text>
</comment>
<dbReference type="InterPro" id="IPR029058">
    <property type="entry name" value="AB_hydrolase_fold"/>
</dbReference>
<dbReference type="SUPFAM" id="SSF53474">
    <property type="entry name" value="alpha/beta-Hydrolases"/>
    <property type="match status" value="1"/>
</dbReference>
<dbReference type="AlphaFoldDB" id="A5N8B4"/>
<dbReference type="Pfam" id="PF00975">
    <property type="entry name" value="Thioesterase"/>
    <property type="match status" value="1"/>
</dbReference>
<dbReference type="Gene3D" id="3.40.50.1820">
    <property type="entry name" value="alpha/beta hydrolase"/>
    <property type="match status" value="1"/>
</dbReference>
<dbReference type="HOGENOM" id="CLU_070456_1_1_9"/>
<evidence type="ECO:0000259" key="2">
    <source>
        <dbReference type="Pfam" id="PF00975"/>
    </source>
</evidence>
<gene>
    <name evidence="3" type="ordered locus">CKL_1503</name>
</gene>
<dbReference type="Proteomes" id="UP000002411">
    <property type="component" value="Chromosome"/>
</dbReference>
<keyword evidence="4" id="KW-1185">Reference proteome</keyword>
<protein>
    <submittedName>
        <fullName evidence="3">Predicted thioesterase</fullName>
    </submittedName>
</protein>